<accession>A0A9N8NA11</accession>
<dbReference type="GO" id="GO:0016829">
    <property type="term" value="F:lyase activity"/>
    <property type="evidence" value="ECO:0007669"/>
    <property type="project" value="InterPro"/>
</dbReference>
<feature type="domain" description="MmgE/PrpD N-terminal" evidence="2">
    <location>
        <begin position="9"/>
        <end position="246"/>
    </location>
</feature>
<dbReference type="Pfam" id="PF03972">
    <property type="entry name" value="MmgE_PrpD_N"/>
    <property type="match status" value="1"/>
</dbReference>
<gene>
    <name evidence="4" type="ORF">R70211_07658</name>
</gene>
<evidence type="ECO:0008006" key="6">
    <source>
        <dbReference type="Google" id="ProtNLM"/>
    </source>
</evidence>
<dbReference type="Gene3D" id="1.10.4100.10">
    <property type="entry name" value="2-methylcitrate dehydratase PrpD"/>
    <property type="match status" value="1"/>
</dbReference>
<evidence type="ECO:0000259" key="2">
    <source>
        <dbReference type="Pfam" id="PF03972"/>
    </source>
</evidence>
<dbReference type="EMBL" id="CAJNAS010000050">
    <property type="protein sequence ID" value="CAE6969074.1"/>
    <property type="molecule type" value="Genomic_DNA"/>
</dbReference>
<keyword evidence="5" id="KW-1185">Reference proteome</keyword>
<evidence type="ECO:0000313" key="4">
    <source>
        <dbReference type="EMBL" id="CAE6969074.1"/>
    </source>
</evidence>
<dbReference type="Gene3D" id="3.30.1330.120">
    <property type="entry name" value="2-methylcitrate dehydratase PrpD"/>
    <property type="match status" value="1"/>
</dbReference>
<reference evidence="4" key="1">
    <citation type="submission" date="2021-02" db="EMBL/GenBank/DDBJ databases">
        <authorList>
            <person name="Vanwijnsberghe S."/>
        </authorList>
    </citation>
    <scope>NUCLEOTIDE SEQUENCE</scope>
    <source>
        <strain evidence="4">R-70211</strain>
    </source>
</reference>
<sequence>MSQDIAFTLAEYAAALRMRDLPTSTIAATKLDIFDTLSTTIAGTSSPGIGELLNLIEEWGGSEQATVLVHGRRVPAHHAAWVNASMAHANDYDDNHDVAMLHAGVTVIPAALAAAEMAGGAGGDELLVGVTAGLDVVCRLGLASTVGIVESGFIYTQLLGTFGATIAAGRVMGLTPAEMVDALGIAYSQTAGNYQVIRDSALTKRMQPGFAAKAALISVQMARKGIRGTQNTFQGIDGFYRVYLRDRYSPEVITAGLGTRFEHENLSFKPYPCMRPMHVPIDTALEAREKWHLAPERIRRVELRFNEHTYSAGCTPVEAKKAPRTPIDAQFSIPYVVAAALVHGRVGLADFTSAAVQRREVLDLAARVDGVVDEELERGWRARVCPVIIRIETTDGQLLEHRVDRPHAMNQAGFARKLADCIAFSGRPTPTDMATNITSLVEGLESLPDISELVRATIAEPALSD</sequence>
<evidence type="ECO:0000259" key="3">
    <source>
        <dbReference type="Pfam" id="PF19305"/>
    </source>
</evidence>
<dbReference type="Pfam" id="PF19305">
    <property type="entry name" value="MmgE_PrpD_C"/>
    <property type="match status" value="1"/>
</dbReference>
<feature type="domain" description="MmgE/PrpD C-terminal" evidence="3">
    <location>
        <begin position="271"/>
        <end position="407"/>
    </location>
</feature>
<dbReference type="InterPro" id="IPR045336">
    <property type="entry name" value="MmgE_PrpD_N"/>
</dbReference>
<name>A0A9N8NA11_9BURK</name>
<comment type="caution">
    <text evidence="4">The sequence shown here is derived from an EMBL/GenBank/DDBJ whole genome shotgun (WGS) entry which is preliminary data.</text>
</comment>
<protein>
    <recommendedName>
        <fullName evidence="6">MmgE/PrpD family protein</fullName>
    </recommendedName>
</protein>
<dbReference type="InterPro" id="IPR042188">
    <property type="entry name" value="MmgE/PrpD_sf_2"/>
</dbReference>
<comment type="similarity">
    <text evidence="1">Belongs to the PrpD family.</text>
</comment>
<organism evidence="4 5">
    <name type="scientific">Paraburkholderia domus</name>
    <dbReference type="NCBI Taxonomy" id="2793075"/>
    <lineage>
        <taxon>Bacteria</taxon>
        <taxon>Pseudomonadati</taxon>
        <taxon>Pseudomonadota</taxon>
        <taxon>Betaproteobacteria</taxon>
        <taxon>Burkholderiales</taxon>
        <taxon>Burkholderiaceae</taxon>
        <taxon>Paraburkholderia</taxon>
    </lineage>
</organism>
<dbReference type="Proteomes" id="UP000675121">
    <property type="component" value="Unassembled WGS sequence"/>
</dbReference>
<dbReference type="PANTHER" id="PTHR16943">
    <property type="entry name" value="2-METHYLCITRATE DEHYDRATASE-RELATED"/>
    <property type="match status" value="1"/>
</dbReference>
<dbReference type="InterPro" id="IPR036148">
    <property type="entry name" value="MmgE/PrpD_sf"/>
</dbReference>
<dbReference type="RefSeq" id="WP_201083082.1">
    <property type="nucleotide sequence ID" value="NZ_CAJNAS010000050.1"/>
</dbReference>
<dbReference type="AlphaFoldDB" id="A0A9N8NA11"/>
<dbReference type="InterPro" id="IPR045337">
    <property type="entry name" value="MmgE_PrpD_C"/>
</dbReference>
<proteinExistence type="inferred from homology"/>
<dbReference type="PANTHER" id="PTHR16943:SF8">
    <property type="entry name" value="2-METHYLCITRATE DEHYDRATASE"/>
    <property type="match status" value="1"/>
</dbReference>
<evidence type="ECO:0000256" key="1">
    <source>
        <dbReference type="ARBA" id="ARBA00006174"/>
    </source>
</evidence>
<dbReference type="SUPFAM" id="SSF103378">
    <property type="entry name" value="2-methylcitrate dehydratase PrpD"/>
    <property type="match status" value="1"/>
</dbReference>
<dbReference type="InterPro" id="IPR042183">
    <property type="entry name" value="MmgE/PrpD_sf_1"/>
</dbReference>
<dbReference type="InterPro" id="IPR005656">
    <property type="entry name" value="MmgE_PrpD"/>
</dbReference>
<evidence type="ECO:0000313" key="5">
    <source>
        <dbReference type="Proteomes" id="UP000675121"/>
    </source>
</evidence>